<evidence type="ECO:0008006" key="3">
    <source>
        <dbReference type="Google" id="ProtNLM"/>
    </source>
</evidence>
<evidence type="ECO:0000313" key="2">
    <source>
        <dbReference type="Proteomes" id="UP000295184"/>
    </source>
</evidence>
<dbReference type="SUPFAM" id="SSF54427">
    <property type="entry name" value="NTF2-like"/>
    <property type="match status" value="1"/>
</dbReference>
<organism evidence="1 2">
    <name type="scientific">Allofournierella massiliensis</name>
    <dbReference type="NCBI Taxonomy" id="1650663"/>
    <lineage>
        <taxon>Bacteria</taxon>
        <taxon>Bacillati</taxon>
        <taxon>Bacillota</taxon>
        <taxon>Clostridia</taxon>
        <taxon>Eubacteriales</taxon>
        <taxon>Oscillospiraceae</taxon>
        <taxon>Allofournierella</taxon>
    </lineage>
</organism>
<name>A0A4R1QKR9_9FIRM</name>
<dbReference type="AlphaFoldDB" id="A0A4R1QKR9"/>
<proteinExistence type="predicted"/>
<evidence type="ECO:0000313" key="1">
    <source>
        <dbReference type="EMBL" id="TCL53493.1"/>
    </source>
</evidence>
<dbReference type="RefSeq" id="WP_058967102.1">
    <property type="nucleotide sequence ID" value="NZ_CABKVM010000019.1"/>
</dbReference>
<comment type="caution">
    <text evidence="1">The sequence shown here is derived from an EMBL/GenBank/DDBJ whole genome shotgun (WGS) entry which is preliminary data.</text>
</comment>
<reference evidence="1 2" key="1">
    <citation type="submission" date="2019-03" db="EMBL/GenBank/DDBJ databases">
        <title>Genomic Encyclopedia of Type Strains, Phase IV (KMG-IV): sequencing the most valuable type-strain genomes for metagenomic binning, comparative biology and taxonomic classification.</title>
        <authorList>
            <person name="Goeker M."/>
        </authorList>
    </citation>
    <scope>NUCLEOTIDE SEQUENCE [LARGE SCALE GENOMIC DNA]</scope>
    <source>
        <strain evidence="1 2">DSM 100451</strain>
    </source>
</reference>
<accession>A0A4R1QKR9</accession>
<dbReference type="InterPro" id="IPR032710">
    <property type="entry name" value="NTF2-like_dom_sf"/>
</dbReference>
<dbReference type="Gene3D" id="3.10.450.50">
    <property type="match status" value="1"/>
</dbReference>
<protein>
    <recommendedName>
        <fullName evidence="3">SnoaL-like protein</fullName>
    </recommendedName>
</protein>
<dbReference type="STRING" id="1650663.GCA_001486665_03509"/>
<dbReference type="EMBL" id="SLUM01000033">
    <property type="protein sequence ID" value="TCL53493.1"/>
    <property type="molecule type" value="Genomic_DNA"/>
</dbReference>
<sequence>MDVERYWSAALAQEAETMRHFFRKDAIIRWPNTNEQFTVEEFLRANCEYPGSWAGEVERVEQIGDLIITVVHVYSRDKTVSCHVTSFMRTENDRIVFLDEYWGDDGNPPQWRKEKGLGTAIR</sequence>
<dbReference type="Proteomes" id="UP000295184">
    <property type="component" value="Unassembled WGS sequence"/>
</dbReference>
<gene>
    <name evidence="1" type="ORF">EDD77_13334</name>
</gene>
<dbReference type="GeneID" id="97380320"/>